<evidence type="ECO:0000256" key="3">
    <source>
        <dbReference type="ARBA" id="ARBA00009636"/>
    </source>
</evidence>
<dbReference type="InterPro" id="IPR018316">
    <property type="entry name" value="Tubulin/FtsZ_2-layer-sand-dom"/>
</dbReference>
<dbReference type="PRINTS" id="PR01162">
    <property type="entry name" value="ALPHATUBULIN"/>
</dbReference>
<evidence type="ECO:0000256" key="10">
    <source>
        <dbReference type="ARBA" id="ARBA00034296"/>
    </source>
</evidence>
<protein>
    <submittedName>
        <fullName evidence="15">Tubulin alpha-3 chain-like</fullName>
    </submittedName>
</protein>
<comment type="catalytic activity">
    <reaction evidence="11">
        <text>GTP + H2O = GDP + phosphate + H(+)</text>
        <dbReference type="Rhea" id="RHEA:19669"/>
        <dbReference type="ChEBI" id="CHEBI:15377"/>
        <dbReference type="ChEBI" id="CHEBI:15378"/>
        <dbReference type="ChEBI" id="CHEBI:37565"/>
        <dbReference type="ChEBI" id="CHEBI:43474"/>
        <dbReference type="ChEBI" id="CHEBI:58189"/>
    </reaction>
    <physiologicalReaction direction="left-to-right" evidence="11">
        <dbReference type="Rhea" id="RHEA:19670"/>
    </physiologicalReaction>
</comment>
<evidence type="ECO:0000313" key="15">
    <source>
        <dbReference type="RefSeq" id="XP_022747930.1"/>
    </source>
</evidence>
<dbReference type="Gene3D" id="3.30.1330.20">
    <property type="entry name" value="Tubulin/FtsZ, C-terminal domain"/>
    <property type="match status" value="1"/>
</dbReference>
<dbReference type="InterPro" id="IPR023123">
    <property type="entry name" value="Tubulin_C"/>
</dbReference>
<dbReference type="GO" id="GO:0005200">
    <property type="term" value="F:structural constituent of cytoskeleton"/>
    <property type="evidence" value="ECO:0007669"/>
    <property type="project" value="InterPro"/>
</dbReference>
<evidence type="ECO:0000313" key="14">
    <source>
        <dbReference type="Proteomes" id="UP000515121"/>
    </source>
</evidence>
<comment type="similarity">
    <text evidence="3">Belongs to the tubulin family.</text>
</comment>
<dbReference type="InterPro" id="IPR002452">
    <property type="entry name" value="Alpha_tubulin"/>
</dbReference>
<reference evidence="15" key="1">
    <citation type="submission" date="2025-08" db="UniProtKB">
        <authorList>
            <consortium name="RefSeq"/>
        </authorList>
    </citation>
    <scope>IDENTIFICATION</scope>
    <source>
        <tissue evidence="15">Fruit stalk</tissue>
    </source>
</reference>
<dbReference type="OrthoDB" id="743588at2759"/>
<evidence type="ECO:0000256" key="5">
    <source>
        <dbReference type="ARBA" id="ARBA00022490"/>
    </source>
</evidence>
<dbReference type="AlphaFoldDB" id="A0A6P5Z5S0"/>
<feature type="coiled-coil region" evidence="12">
    <location>
        <begin position="162"/>
        <end position="189"/>
    </location>
</feature>
<keyword evidence="7" id="KW-0547">Nucleotide-binding</keyword>
<dbReference type="GO" id="GO:0007017">
    <property type="term" value="P:microtubule-based process"/>
    <property type="evidence" value="ECO:0007669"/>
    <property type="project" value="InterPro"/>
</dbReference>
<accession>A0A6P5Z5S0</accession>
<evidence type="ECO:0000256" key="1">
    <source>
        <dbReference type="ARBA" id="ARBA00001946"/>
    </source>
</evidence>
<dbReference type="GO" id="GO:0005737">
    <property type="term" value="C:cytoplasm"/>
    <property type="evidence" value="ECO:0007669"/>
    <property type="project" value="UniProtKB-SubCell"/>
</dbReference>
<dbReference type="InterPro" id="IPR037103">
    <property type="entry name" value="Tubulin/FtsZ-like_C"/>
</dbReference>
<keyword evidence="6" id="KW-0493">Microtubule</keyword>
<dbReference type="Gene3D" id="1.10.287.600">
    <property type="entry name" value="Helix hairpin bin"/>
    <property type="match status" value="1"/>
</dbReference>
<dbReference type="GeneID" id="111297480"/>
<dbReference type="InterPro" id="IPR000217">
    <property type="entry name" value="Tubulin"/>
</dbReference>
<evidence type="ECO:0000256" key="12">
    <source>
        <dbReference type="SAM" id="Coils"/>
    </source>
</evidence>
<keyword evidence="14" id="KW-1185">Reference proteome</keyword>
<dbReference type="GO" id="GO:0005874">
    <property type="term" value="C:microtubule"/>
    <property type="evidence" value="ECO:0007669"/>
    <property type="project" value="UniProtKB-KW"/>
</dbReference>
<dbReference type="Proteomes" id="UP000515121">
    <property type="component" value="Unplaced"/>
</dbReference>
<sequence>MVPKTRRSVWLQWFYERASSRTYRPDRKTIAALFNVTRDDMFYPKRNWTLSAKEHLNRSLSEDGLIRQLLSSKPTSFLSHPLPECSNTISCPTGFECGINYHPPTVVPGGDLAKEQRAACTISNNTTMAEVFSRIDHKFDRMYAKRAFVHSYVGEGMEEGEFSEAHEDLAALEKDYEEVGAEGAEDEEEPRD</sequence>
<dbReference type="Pfam" id="PF03953">
    <property type="entry name" value="Tubulin_C"/>
    <property type="match status" value="1"/>
</dbReference>
<dbReference type="RefSeq" id="XP_022747930.1">
    <property type="nucleotide sequence ID" value="XM_022892195.1"/>
</dbReference>
<dbReference type="FunFam" id="1.10.287.600:FF:000001">
    <property type="entry name" value="Tubulin alpha chain"/>
    <property type="match status" value="1"/>
</dbReference>
<dbReference type="InterPro" id="IPR008280">
    <property type="entry name" value="Tub_FtsZ_C"/>
</dbReference>
<dbReference type="KEGG" id="dzi:111297480"/>
<evidence type="ECO:0000256" key="8">
    <source>
        <dbReference type="ARBA" id="ARBA00022801"/>
    </source>
</evidence>
<keyword evidence="12" id="KW-0175">Coiled coil</keyword>
<evidence type="ECO:0000256" key="11">
    <source>
        <dbReference type="ARBA" id="ARBA00049117"/>
    </source>
</evidence>
<evidence type="ECO:0000256" key="9">
    <source>
        <dbReference type="ARBA" id="ARBA00023134"/>
    </source>
</evidence>
<dbReference type="PANTHER" id="PTHR11588">
    <property type="entry name" value="TUBULIN"/>
    <property type="match status" value="1"/>
</dbReference>
<gene>
    <name evidence="15" type="primary">LOC111297480</name>
</gene>
<comment type="subcellular location">
    <subcellularLocation>
        <location evidence="2">Cytoplasm</location>
    </subcellularLocation>
</comment>
<dbReference type="GO" id="GO:0005525">
    <property type="term" value="F:GTP binding"/>
    <property type="evidence" value="ECO:0007669"/>
    <property type="project" value="UniProtKB-KW"/>
</dbReference>
<comment type="function">
    <text evidence="10">Tubulin is the major constituent of microtubules, a cylinder consisting of laterally associated linear protofilaments composed of alpha- and beta-tubulin heterodimers. Microtubules grow by the addition of GTP-tubulin dimers to the microtubule end, where a stabilizing cap forms. Below the cap, tubulin dimers are in GDP-bound state, owing to GTPase activity of alpha-tubulin.</text>
</comment>
<evidence type="ECO:0000259" key="13">
    <source>
        <dbReference type="Pfam" id="PF03953"/>
    </source>
</evidence>
<feature type="domain" description="Tubulin/FtsZ 2-layer sandwich" evidence="13">
    <location>
        <begin position="91"/>
        <end position="136"/>
    </location>
</feature>
<dbReference type="GO" id="GO:0016787">
    <property type="term" value="F:hydrolase activity"/>
    <property type="evidence" value="ECO:0007669"/>
    <property type="project" value="UniProtKB-KW"/>
</dbReference>
<evidence type="ECO:0000256" key="7">
    <source>
        <dbReference type="ARBA" id="ARBA00022741"/>
    </source>
</evidence>
<proteinExistence type="inferred from homology"/>
<evidence type="ECO:0000256" key="2">
    <source>
        <dbReference type="ARBA" id="ARBA00004496"/>
    </source>
</evidence>
<comment type="cofactor">
    <cofactor evidence="1">
        <name>Mg(2+)</name>
        <dbReference type="ChEBI" id="CHEBI:18420"/>
    </cofactor>
</comment>
<keyword evidence="9" id="KW-0342">GTP-binding</keyword>
<evidence type="ECO:0000256" key="6">
    <source>
        <dbReference type="ARBA" id="ARBA00022701"/>
    </source>
</evidence>
<evidence type="ECO:0000256" key="4">
    <source>
        <dbReference type="ARBA" id="ARBA00011747"/>
    </source>
</evidence>
<keyword evidence="5" id="KW-0963">Cytoplasm</keyword>
<dbReference type="SUPFAM" id="SSF55307">
    <property type="entry name" value="Tubulin C-terminal domain-like"/>
    <property type="match status" value="1"/>
</dbReference>
<organism evidence="14 15">
    <name type="scientific">Durio zibethinus</name>
    <name type="common">Durian</name>
    <dbReference type="NCBI Taxonomy" id="66656"/>
    <lineage>
        <taxon>Eukaryota</taxon>
        <taxon>Viridiplantae</taxon>
        <taxon>Streptophyta</taxon>
        <taxon>Embryophyta</taxon>
        <taxon>Tracheophyta</taxon>
        <taxon>Spermatophyta</taxon>
        <taxon>Magnoliopsida</taxon>
        <taxon>eudicotyledons</taxon>
        <taxon>Gunneridae</taxon>
        <taxon>Pentapetalae</taxon>
        <taxon>rosids</taxon>
        <taxon>malvids</taxon>
        <taxon>Malvales</taxon>
        <taxon>Malvaceae</taxon>
        <taxon>Helicteroideae</taxon>
        <taxon>Durio</taxon>
    </lineage>
</organism>
<name>A0A6P5Z5S0_DURZI</name>
<comment type="subunit">
    <text evidence="4">Dimer of alpha and beta chains. A typical microtubule is a hollow water-filled tube with an outer diameter of 25 nm and an inner diameter of 15 nM. Alpha-beta heterodimers associate head-to-tail to form protofilaments running lengthwise along the microtubule wall with the beta-tubulin subunit facing the microtubule plus end conferring a structural polarity. Microtubules usually have 13 protofilaments but different protofilament numbers can be found in some organisms and specialized cells.</text>
</comment>
<keyword evidence="8" id="KW-0378">Hydrolase</keyword>